<name>A0A5A7N5I7_9PROT</name>
<dbReference type="AlphaFoldDB" id="A0A5A7N5I7"/>
<keyword evidence="3" id="KW-0489">Methyltransferase</keyword>
<dbReference type="InterPro" id="IPR023393">
    <property type="entry name" value="START-like_dom_sf"/>
</dbReference>
<feature type="domain" description="Activator of Hsp90 ATPase homologue 1/2-like C-terminal" evidence="2">
    <location>
        <begin position="18"/>
        <end position="152"/>
    </location>
</feature>
<gene>
    <name evidence="3" type="ORF">JCM17845_28890</name>
</gene>
<dbReference type="InterPro" id="IPR013538">
    <property type="entry name" value="ASHA1/2-like_C"/>
</dbReference>
<dbReference type="GO" id="GO:0032259">
    <property type="term" value="P:methylation"/>
    <property type="evidence" value="ECO:0007669"/>
    <property type="project" value="UniProtKB-KW"/>
</dbReference>
<comment type="caution">
    <text evidence="3">The sequence shown here is derived from an EMBL/GenBank/DDBJ whole genome shotgun (WGS) entry which is preliminary data.</text>
</comment>
<organism evidence="3 4">
    <name type="scientific">Iodidimonas gelatinilytica</name>
    <dbReference type="NCBI Taxonomy" id="1236966"/>
    <lineage>
        <taxon>Bacteria</taxon>
        <taxon>Pseudomonadati</taxon>
        <taxon>Pseudomonadota</taxon>
        <taxon>Alphaproteobacteria</taxon>
        <taxon>Iodidimonadales</taxon>
        <taxon>Iodidimonadaceae</taxon>
        <taxon>Iodidimonas</taxon>
    </lineage>
</organism>
<evidence type="ECO:0000256" key="1">
    <source>
        <dbReference type="ARBA" id="ARBA00006817"/>
    </source>
</evidence>
<keyword evidence="4" id="KW-1185">Reference proteome</keyword>
<evidence type="ECO:0000313" key="3">
    <source>
        <dbReference type="EMBL" id="GER02266.1"/>
    </source>
</evidence>
<comment type="similarity">
    <text evidence="1">Belongs to the AHA1 family.</text>
</comment>
<accession>A0A5A7N5I7</accession>
<dbReference type="EMBL" id="BKCM01000023">
    <property type="protein sequence ID" value="GER02266.1"/>
    <property type="molecule type" value="Genomic_DNA"/>
</dbReference>
<dbReference type="Gene3D" id="3.30.530.20">
    <property type="match status" value="1"/>
</dbReference>
<keyword evidence="3" id="KW-0808">Transferase</keyword>
<dbReference type="RefSeq" id="WP_150002901.1">
    <property type="nucleotide sequence ID" value="NZ_BKCM01000023.1"/>
</dbReference>
<sequence length="153" mass="17600">MQIHKYQDRIEKTVDLAAPVARVWRALTDPSEFEVWFRVRLDNGFAVGETTTGTMTYPGHEHVKWVSVTEAMDHEHLFSFSWSPSAVDPDTEYGEKAKMLVEFRLNPIESGTRLVITESGFQQFPESKRLEILRSISEGWDTQIDNVKSHVES</sequence>
<proteinExistence type="inferred from homology"/>
<dbReference type="CDD" id="cd08898">
    <property type="entry name" value="SRPBCC_CalC_Aha1-like_5"/>
    <property type="match status" value="1"/>
</dbReference>
<evidence type="ECO:0000259" key="2">
    <source>
        <dbReference type="Pfam" id="PF08327"/>
    </source>
</evidence>
<reference evidence="3 4" key="1">
    <citation type="submission" date="2019-09" db="EMBL/GenBank/DDBJ databases">
        <title>NBRP : Genome information of microbial organism related human and environment.</title>
        <authorList>
            <person name="Hattori M."/>
            <person name="Oshima K."/>
            <person name="Inaba H."/>
            <person name="Suda W."/>
            <person name="Sakamoto M."/>
            <person name="Iino T."/>
            <person name="Kitahara M."/>
            <person name="Oshida Y."/>
            <person name="Iida T."/>
            <person name="Kudo T."/>
            <person name="Itoh T."/>
            <person name="Ohkuma M."/>
        </authorList>
    </citation>
    <scope>NUCLEOTIDE SEQUENCE [LARGE SCALE GENOMIC DNA]</scope>
    <source>
        <strain evidence="3 4">Mie-1</strain>
    </source>
</reference>
<protein>
    <submittedName>
        <fullName evidence="3">Vanillate O-demethylase oxidoreductase VanB</fullName>
    </submittedName>
</protein>
<dbReference type="Pfam" id="PF08327">
    <property type="entry name" value="AHSA1"/>
    <property type="match status" value="1"/>
</dbReference>
<dbReference type="GO" id="GO:0008168">
    <property type="term" value="F:methyltransferase activity"/>
    <property type="evidence" value="ECO:0007669"/>
    <property type="project" value="UniProtKB-KW"/>
</dbReference>
<dbReference type="SUPFAM" id="SSF55961">
    <property type="entry name" value="Bet v1-like"/>
    <property type="match status" value="1"/>
</dbReference>
<evidence type="ECO:0000313" key="4">
    <source>
        <dbReference type="Proteomes" id="UP000325187"/>
    </source>
</evidence>
<dbReference type="Proteomes" id="UP000325187">
    <property type="component" value="Unassembled WGS sequence"/>
</dbReference>